<dbReference type="Gene3D" id="3.40.50.1000">
    <property type="entry name" value="HAD superfamily/HAD-like"/>
    <property type="match status" value="1"/>
</dbReference>
<evidence type="ECO:0000313" key="2">
    <source>
        <dbReference type="Proteomes" id="UP000005744"/>
    </source>
</evidence>
<dbReference type="OrthoDB" id="9800058at2"/>
<dbReference type="SFLD" id="SFLDS00003">
    <property type="entry name" value="Haloacid_Dehalogenase"/>
    <property type="match status" value="1"/>
</dbReference>
<reference evidence="1 2" key="1">
    <citation type="submission" date="2011-11" db="EMBL/GenBank/DDBJ databases">
        <title>Improved High-Quality Draft sequence of Beggiatoa alba B18lD.</title>
        <authorList>
            <consortium name="US DOE Joint Genome Institute"/>
            <person name="Lucas S."/>
            <person name="Han J."/>
            <person name="Lapidus A."/>
            <person name="Cheng J.-F."/>
            <person name="Goodwin L."/>
            <person name="Pitluck S."/>
            <person name="Peters L."/>
            <person name="Mikhailova N."/>
            <person name="Held B."/>
            <person name="Detter J.C."/>
            <person name="Han C."/>
            <person name="Tapia R."/>
            <person name="Land M."/>
            <person name="Hauser L."/>
            <person name="Kyrpides N."/>
            <person name="Ivanova N."/>
            <person name="Pagani I."/>
            <person name="Samuel K."/>
            <person name="Teske A."/>
            <person name="Mueller J."/>
            <person name="Woyke T."/>
        </authorList>
    </citation>
    <scope>NUCLEOTIDE SEQUENCE [LARGE SCALE GENOMIC DNA]</scope>
    <source>
        <strain evidence="1 2">B18LD</strain>
    </source>
</reference>
<dbReference type="AlphaFoldDB" id="I3CF03"/>
<dbReference type="STRING" id="395493.BegalDRAFT_1300"/>
<accession>I3CF03</accession>
<dbReference type="GO" id="GO:0006281">
    <property type="term" value="P:DNA repair"/>
    <property type="evidence" value="ECO:0007669"/>
    <property type="project" value="TreeGrafter"/>
</dbReference>
<organism evidence="1 2">
    <name type="scientific">Beggiatoa alba B18LD</name>
    <dbReference type="NCBI Taxonomy" id="395493"/>
    <lineage>
        <taxon>Bacteria</taxon>
        <taxon>Pseudomonadati</taxon>
        <taxon>Pseudomonadota</taxon>
        <taxon>Gammaproteobacteria</taxon>
        <taxon>Thiotrichales</taxon>
        <taxon>Thiotrichaceae</taxon>
        <taxon>Beggiatoa</taxon>
    </lineage>
</organism>
<dbReference type="SUPFAM" id="SSF56784">
    <property type="entry name" value="HAD-like"/>
    <property type="match status" value="1"/>
</dbReference>
<dbReference type="Pfam" id="PF13419">
    <property type="entry name" value="HAD_2"/>
    <property type="match status" value="1"/>
</dbReference>
<dbReference type="InterPro" id="IPR041492">
    <property type="entry name" value="HAD_2"/>
</dbReference>
<proteinExistence type="predicted"/>
<dbReference type="PANTHER" id="PTHR43434">
    <property type="entry name" value="PHOSPHOGLYCOLATE PHOSPHATASE"/>
    <property type="match status" value="1"/>
</dbReference>
<dbReference type="RefSeq" id="WP_002684915.1">
    <property type="nucleotide sequence ID" value="NZ_JH600070.1"/>
</dbReference>
<protein>
    <submittedName>
        <fullName evidence="1">Haloacid dehalogenase superfamily enzyme, subfamily IA</fullName>
    </submittedName>
</protein>
<dbReference type="SFLD" id="SFLDG01129">
    <property type="entry name" value="C1.5:_HAD__Beta-PGM__Phosphata"/>
    <property type="match status" value="1"/>
</dbReference>
<dbReference type="EMBL" id="JH600070">
    <property type="protein sequence ID" value="EIJ42196.1"/>
    <property type="molecule type" value="Genomic_DNA"/>
</dbReference>
<keyword evidence="2" id="KW-1185">Reference proteome</keyword>
<evidence type="ECO:0000313" key="1">
    <source>
        <dbReference type="EMBL" id="EIJ42196.1"/>
    </source>
</evidence>
<dbReference type="InterPro" id="IPR036412">
    <property type="entry name" value="HAD-like_sf"/>
</dbReference>
<dbReference type="InterPro" id="IPR006439">
    <property type="entry name" value="HAD-SF_hydro_IA"/>
</dbReference>
<dbReference type="eggNOG" id="COG0546">
    <property type="taxonomic scope" value="Bacteria"/>
</dbReference>
<dbReference type="HOGENOM" id="CLU_045011_16_0_6"/>
<dbReference type="PANTHER" id="PTHR43434:SF22">
    <property type="entry name" value="PHOSPHOGLYCOLATE PHOSPHATASE"/>
    <property type="match status" value="1"/>
</dbReference>
<sequence>MGNLKIGEQLLDVDLIIFDKDGTLIDFFYLWGQKARQSIETLVQQVQGDALLLATVCTRLGCDLKTDNVVSDSDMACASLEMVQKTAVQVLQEWGLSWEAAETAVQTHFTPILMALPTAEMIRPIGALSDFLAQCQQAAIKVGIVTSDYRAGTVYALDVLNIQNYIDVLVCGDDALENKPSPAPVWYIAEQCQVEPQKILVVGDSRSDLTMGKNAGVGYCVGVLTGAGTHASLQPVADMIIDSIAEMQVIFSGSDVVAIAD</sequence>
<dbReference type="GO" id="GO:0008967">
    <property type="term" value="F:phosphoglycolate phosphatase activity"/>
    <property type="evidence" value="ECO:0007669"/>
    <property type="project" value="TreeGrafter"/>
</dbReference>
<dbReference type="InterPro" id="IPR023214">
    <property type="entry name" value="HAD_sf"/>
</dbReference>
<dbReference type="Proteomes" id="UP000005744">
    <property type="component" value="Unassembled WGS sequence"/>
</dbReference>
<gene>
    <name evidence="1" type="ORF">BegalDRAFT_1300</name>
</gene>
<name>I3CF03_9GAMM</name>
<dbReference type="InterPro" id="IPR050155">
    <property type="entry name" value="HAD-like_hydrolase_sf"/>
</dbReference>
<dbReference type="NCBIfam" id="TIGR01549">
    <property type="entry name" value="HAD-SF-IA-v1"/>
    <property type="match status" value="1"/>
</dbReference>